<protein>
    <submittedName>
        <fullName evidence="4">DUF4184 family protein</fullName>
    </submittedName>
</protein>
<dbReference type="RefSeq" id="WP_143649325.1">
    <property type="nucleotide sequence ID" value="NZ_JABJXA010000172.1"/>
</dbReference>
<feature type="transmembrane region" description="Helical" evidence="2">
    <location>
        <begin position="112"/>
        <end position="132"/>
    </location>
</feature>
<dbReference type="EMBL" id="VJYK02000200">
    <property type="protein sequence ID" value="MQS03759.1"/>
    <property type="molecule type" value="Genomic_DNA"/>
</dbReference>
<feature type="transmembrane region" description="Helical" evidence="2">
    <location>
        <begin position="204"/>
        <end position="226"/>
    </location>
</feature>
<organism evidence="4 5">
    <name type="scientific">Streptomyces alkaliterrae</name>
    <dbReference type="NCBI Taxonomy" id="2213162"/>
    <lineage>
        <taxon>Bacteria</taxon>
        <taxon>Bacillati</taxon>
        <taxon>Actinomycetota</taxon>
        <taxon>Actinomycetes</taxon>
        <taxon>Kitasatosporales</taxon>
        <taxon>Streptomycetaceae</taxon>
        <taxon>Streptomyces</taxon>
    </lineage>
</organism>
<feature type="region of interest" description="Disordered" evidence="1">
    <location>
        <begin position="271"/>
        <end position="312"/>
    </location>
</feature>
<gene>
    <name evidence="4" type="ORF">FNX44_018155</name>
    <name evidence="3" type="ORF">H3147_21815</name>
</gene>
<dbReference type="Proteomes" id="UP000517765">
    <property type="component" value="Unassembled WGS sequence"/>
</dbReference>
<dbReference type="InterPro" id="IPR025238">
    <property type="entry name" value="DUF4184"/>
</dbReference>
<reference evidence="3" key="3">
    <citation type="journal article" name="Syst. Appl. Microbiol.">
        <title>Streptomyces alkaliterrae sp. nov., isolated from an alkaline soil, and emended descriptions of Streptomyces alkaliphilus, Streptomyces calidiresistens and Streptomyces durbertensis.</title>
        <authorList>
            <person name="Swiecimska M."/>
            <person name="Golinska P."/>
            <person name="Nouioui I."/>
            <person name="Wypij M."/>
            <person name="Rai M."/>
            <person name="Sangal V."/>
            <person name="Goodfellow M."/>
        </authorList>
    </citation>
    <scope>NUCLEOTIDE SEQUENCE</scope>
    <source>
        <strain evidence="3">OF8</strain>
    </source>
</reference>
<keyword evidence="2" id="KW-0812">Transmembrane</keyword>
<accession>A0A5P0YZ43</accession>
<keyword evidence="2" id="KW-0472">Membrane</keyword>
<dbReference type="Pfam" id="PF13803">
    <property type="entry name" value="DUF4184"/>
    <property type="match status" value="1"/>
</dbReference>
<feature type="compositionally biased region" description="Low complexity" evidence="1">
    <location>
        <begin position="298"/>
        <end position="312"/>
    </location>
</feature>
<evidence type="ECO:0000313" key="3">
    <source>
        <dbReference type="EMBL" id="MBB1261426.1"/>
    </source>
</evidence>
<dbReference type="EMBL" id="JABJXA010000172">
    <property type="protein sequence ID" value="MBB1261426.1"/>
    <property type="molecule type" value="Genomic_DNA"/>
</dbReference>
<feature type="transmembrane region" description="Helical" evidence="2">
    <location>
        <begin position="162"/>
        <end position="183"/>
    </location>
</feature>
<evidence type="ECO:0000256" key="2">
    <source>
        <dbReference type="SAM" id="Phobius"/>
    </source>
</evidence>
<evidence type="ECO:0000256" key="1">
    <source>
        <dbReference type="SAM" id="MobiDB-lite"/>
    </source>
</evidence>
<keyword evidence="2" id="KW-1133">Transmembrane helix</keyword>
<evidence type="ECO:0000313" key="6">
    <source>
        <dbReference type="Proteomes" id="UP000517765"/>
    </source>
</evidence>
<proteinExistence type="predicted"/>
<dbReference type="AlphaFoldDB" id="A0A5P0YZ43"/>
<comment type="caution">
    <text evidence="4">The sequence shown here is derived from an EMBL/GenBank/DDBJ whole genome shotgun (WGS) entry which is preliminary data.</text>
</comment>
<keyword evidence="5" id="KW-1185">Reference proteome</keyword>
<dbReference type="OrthoDB" id="8481923at2"/>
<reference evidence="6" key="2">
    <citation type="submission" date="2020-05" db="EMBL/GenBank/DDBJ databases">
        <title>Classification of alakaliphilic streptomycetes isolated from an alkaline soil next to Lonar Crater, India and a proposal for the recognition of Streptomyces alkaliterrae sp. nov.</title>
        <authorList>
            <person name="Golinska P."/>
        </authorList>
    </citation>
    <scope>NUCLEOTIDE SEQUENCE [LARGE SCALE GENOMIC DNA]</scope>
    <source>
        <strain evidence="6">OF8</strain>
    </source>
</reference>
<feature type="transmembrane region" description="Helical" evidence="2">
    <location>
        <begin position="63"/>
        <end position="91"/>
    </location>
</feature>
<sequence length="312" mass="32238">MPFTLSHVAAALPGLRLDGTGRGPLVASALVAGTMAPDAVYFADSLLPGAMRLGELTHSLPGVLTVNVFMAGLLVMLWLWVRGPLFALLPARRQARAYALLGPRTPGVRPSARLLVCGYLSAALGSATHVVWDAFTHQGRWGVRALPFLESTTVAGLPGYSLAQYGSSAVALLVLAAFWRSAARRPPAAGPPPGVPVLSPRARWAAVALVGALTVVGAVHRCLRWAAVSEIPLTPLDLVPTSLFGAGAGLAVALPLYAAVVRLRAPARTPVDARVGTPPCAPESEPESEPERVPAQPGGRRSSSSVGSSDAS</sequence>
<name>A0A5P0YZ43_9ACTN</name>
<evidence type="ECO:0000313" key="5">
    <source>
        <dbReference type="Proteomes" id="UP000320857"/>
    </source>
</evidence>
<reference evidence="4 5" key="1">
    <citation type="submission" date="2019-10" db="EMBL/GenBank/DDBJ databases">
        <title>Streptomyces sp. nov., a novel actinobacterium isolated from alkaline environment.</title>
        <authorList>
            <person name="Golinska P."/>
        </authorList>
    </citation>
    <scope>NUCLEOTIDE SEQUENCE [LARGE SCALE GENOMIC DNA]</scope>
    <source>
        <strain evidence="4 5">OF1</strain>
    </source>
</reference>
<dbReference type="Proteomes" id="UP000320857">
    <property type="component" value="Unassembled WGS sequence"/>
</dbReference>
<evidence type="ECO:0000313" key="4">
    <source>
        <dbReference type="EMBL" id="MQS03759.1"/>
    </source>
</evidence>
<feature type="transmembrane region" description="Helical" evidence="2">
    <location>
        <begin position="238"/>
        <end position="260"/>
    </location>
</feature>